<accession>A0A3M7PW68</accession>
<dbReference type="AlphaFoldDB" id="A0A3M7PW68"/>
<name>A0A3M7PW68_BRAPC</name>
<organism evidence="1 2">
    <name type="scientific">Brachionus plicatilis</name>
    <name type="common">Marine rotifer</name>
    <name type="synonym">Brachionus muelleri</name>
    <dbReference type="NCBI Taxonomy" id="10195"/>
    <lineage>
        <taxon>Eukaryota</taxon>
        <taxon>Metazoa</taxon>
        <taxon>Spiralia</taxon>
        <taxon>Gnathifera</taxon>
        <taxon>Rotifera</taxon>
        <taxon>Eurotatoria</taxon>
        <taxon>Monogononta</taxon>
        <taxon>Pseudotrocha</taxon>
        <taxon>Ploima</taxon>
        <taxon>Brachionidae</taxon>
        <taxon>Brachionus</taxon>
    </lineage>
</organism>
<sequence length="504" mass="58864">MCTVNSNINMLNIQSDCFSKNRSNKKTIGLSNLQSVTEAYVFSKHNFVLETMGTECKMLVKKYRFSRDLFFNKFVQNDFELIQLSKQDCKKMLIEKKCGDFRESFEMKCTTNNRTCLFNQDIVEEFPFYFGTIEKRFVECHLSEKIVMAQNSFQNVFQNSNKPCLAADGICFMPQSTIIWNTNEIRKCPYERLIHVDDFYFESRFDDTIIISQRQNYLFKLVEKVNECDIDFYSTSEGLYLSFHNGQSNLKKKLEQLPISKYDLNHFTDRDKNDLILTEQDYENNRLLDLIKKLQCSMMINSIKQSLHLDDTFLNLNNLEKHDYIIYINDGQAFLPICSNVSSIRVRNFSGDIACTKQIPIEYRLENSAGFNIGFIRQDNIITQYSSKTNICKQSLIVKDLNGTSFSIKRNQQQIYLDKLHHHLTDFNLNVGLAKNLYNHHSYLLNGSDIIEQVSEFMIGNTNLEFSSLIDSRTIKINSYFDEKHAFINQNPFETIGTTFSNGL</sequence>
<comment type="caution">
    <text evidence="1">The sequence shown here is derived from an EMBL/GenBank/DDBJ whole genome shotgun (WGS) entry which is preliminary data.</text>
</comment>
<dbReference type="Proteomes" id="UP000276133">
    <property type="component" value="Unassembled WGS sequence"/>
</dbReference>
<evidence type="ECO:0000313" key="2">
    <source>
        <dbReference type="Proteomes" id="UP000276133"/>
    </source>
</evidence>
<dbReference type="OrthoDB" id="10178008at2759"/>
<feature type="non-terminal residue" evidence="1">
    <location>
        <position position="504"/>
    </location>
</feature>
<gene>
    <name evidence="1" type="ORF">BpHYR1_037507</name>
</gene>
<protein>
    <submittedName>
        <fullName evidence="1">Uncharacterized protein</fullName>
    </submittedName>
</protein>
<dbReference type="EMBL" id="REGN01008504">
    <property type="protein sequence ID" value="RNA03442.1"/>
    <property type="molecule type" value="Genomic_DNA"/>
</dbReference>
<reference evidence="1 2" key="1">
    <citation type="journal article" date="2018" name="Sci. Rep.">
        <title>Genomic signatures of local adaptation to the degree of environmental predictability in rotifers.</title>
        <authorList>
            <person name="Franch-Gras L."/>
            <person name="Hahn C."/>
            <person name="Garcia-Roger E.M."/>
            <person name="Carmona M.J."/>
            <person name="Serra M."/>
            <person name="Gomez A."/>
        </authorList>
    </citation>
    <scope>NUCLEOTIDE SEQUENCE [LARGE SCALE GENOMIC DNA]</scope>
    <source>
        <strain evidence="1">HYR1</strain>
    </source>
</reference>
<evidence type="ECO:0000313" key="1">
    <source>
        <dbReference type="EMBL" id="RNA03442.1"/>
    </source>
</evidence>
<keyword evidence="2" id="KW-1185">Reference proteome</keyword>
<proteinExistence type="predicted"/>